<evidence type="ECO:0000313" key="4">
    <source>
        <dbReference type="Proteomes" id="UP001054252"/>
    </source>
</evidence>
<keyword evidence="2" id="KW-0808">Transferase</keyword>
<dbReference type="InterPro" id="IPR050898">
    <property type="entry name" value="Plant_acyltransferase"/>
</dbReference>
<dbReference type="GO" id="GO:0016740">
    <property type="term" value="F:transferase activity"/>
    <property type="evidence" value="ECO:0007669"/>
    <property type="project" value="UniProtKB-KW"/>
</dbReference>
<keyword evidence="4" id="KW-1185">Reference proteome</keyword>
<sequence>MAKLSAVFSVKRQEPELVPPAKPTPRESKYLSDIDDQDRLRFQFPFIMFYPDHPSLQGKDPAIVIKDALSKALVHYYPFAGYPFAGRLREGPNRKLVVDCTGEGVLFIEADADIRLDQLGDTIRPPFPCCEDLLFDVPGSSNALGCPLLLIQVTRLKCGGFIFAVRLNHVMADSLGLVQFLNSVAEIAKRADKPSVLPVWKREIFTSRDPPQVTCQHDTYNKLTHTTGTKVNNMDSDNNLVQKCFFFSQKDIRSIRSHLPPHLSTSSTFEVLTACIWRSRTVALDHNPDEIVSVSCPVTARGKQGMQVPHGFYGNAFAYIAAVSSAKLLCENPLGYALELVKRTKTRMSEEYMKSLADLMVIKGRPKWDTTARSLLVADTTKVGFEKVDFGWGEAVYGGPIGSIDFTVYYANARCRNKIGRKPPC</sequence>
<dbReference type="Pfam" id="PF02458">
    <property type="entry name" value="Transferase"/>
    <property type="match status" value="1"/>
</dbReference>
<comment type="caution">
    <text evidence="3">The sequence shown here is derived from an EMBL/GenBank/DDBJ whole genome shotgun (WGS) entry which is preliminary data.</text>
</comment>
<reference evidence="3 4" key="1">
    <citation type="journal article" date="2021" name="Commun. Biol.">
        <title>The genome of Shorea leprosula (Dipterocarpaceae) highlights the ecological relevance of drought in aseasonal tropical rainforests.</title>
        <authorList>
            <person name="Ng K.K.S."/>
            <person name="Kobayashi M.J."/>
            <person name="Fawcett J.A."/>
            <person name="Hatakeyama M."/>
            <person name="Paape T."/>
            <person name="Ng C.H."/>
            <person name="Ang C.C."/>
            <person name="Tnah L.H."/>
            <person name="Lee C.T."/>
            <person name="Nishiyama T."/>
            <person name="Sese J."/>
            <person name="O'Brien M.J."/>
            <person name="Copetti D."/>
            <person name="Mohd Noor M.I."/>
            <person name="Ong R.C."/>
            <person name="Putra M."/>
            <person name="Sireger I.Z."/>
            <person name="Indrioko S."/>
            <person name="Kosugi Y."/>
            <person name="Izuno A."/>
            <person name="Isagi Y."/>
            <person name="Lee S.L."/>
            <person name="Shimizu K.K."/>
        </authorList>
    </citation>
    <scope>NUCLEOTIDE SEQUENCE [LARGE SCALE GENOMIC DNA]</scope>
    <source>
        <strain evidence="3">214</strain>
    </source>
</reference>
<comment type="similarity">
    <text evidence="1">Belongs to the plant acyltransferase family.</text>
</comment>
<proteinExistence type="inferred from homology"/>
<dbReference type="EMBL" id="BPVZ01000032">
    <property type="protein sequence ID" value="GKV10516.1"/>
    <property type="molecule type" value="Genomic_DNA"/>
</dbReference>
<evidence type="ECO:0000256" key="1">
    <source>
        <dbReference type="ARBA" id="ARBA00009861"/>
    </source>
</evidence>
<dbReference type="PANTHER" id="PTHR31147:SF66">
    <property type="entry name" value="OS05G0315700 PROTEIN"/>
    <property type="match status" value="1"/>
</dbReference>
<protein>
    <recommendedName>
        <fullName evidence="5">Benzyl alcohol O-benzoyltransferase</fullName>
    </recommendedName>
</protein>
<name>A0AAV5JDH2_9ROSI</name>
<dbReference type="Gene3D" id="3.30.559.10">
    <property type="entry name" value="Chloramphenicol acetyltransferase-like domain"/>
    <property type="match status" value="2"/>
</dbReference>
<dbReference type="Proteomes" id="UP001054252">
    <property type="component" value="Unassembled WGS sequence"/>
</dbReference>
<dbReference type="InterPro" id="IPR023213">
    <property type="entry name" value="CAT-like_dom_sf"/>
</dbReference>
<dbReference type="AlphaFoldDB" id="A0AAV5JDH2"/>
<organism evidence="3 4">
    <name type="scientific">Rubroshorea leprosula</name>
    <dbReference type="NCBI Taxonomy" id="152421"/>
    <lineage>
        <taxon>Eukaryota</taxon>
        <taxon>Viridiplantae</taxon>
        <taxon>Streptophyta</taxon>
        <taxon>Embryophyta</taxon>
        <taxon>Tracheophyta</taxon>
        <taxon>Spermatophyta</taxon>
        <taxon>Magnoliopsida</taxon>
        <taxon>eudicotyledons</taxon>
        <taxon>Gunneridae</taxon>
        <taxon>Pentapetalae</taxon>
        <taxon>rosids</taxon>
        <taxon>malvids</taxon>
        <taxon>Malvales</taxon>
        <taxon>Dipterocarpaceae</taxon>
        <taxon>Rubroshorea</taxon>
    </lineage>
</organism>
<evidence type="ECO:0008006" key="5">
    <source>
        <dbReference type="Google" id="ProtNLM"/>
    </source>
</evidence>
<evidence type="ECO:0000313" key="3">
    <source>
        <dbReference type="EMBL" id="GKV10516.1"/>
    </source>
</evidence>
<accession>A0AAV5JDH2</accession>
<dbReference type="PANTHER" id="PTHR31147">
    <property type="entry name" value="ACYL TRANSFERASE 4"/>
    <property type="match status" value="1"/>
</dbReference>
<evidence type="ECO:0000256" key="2">
    <source>
        <dbReference type="ARBA" id="ARBA00022679"/>
    </source>
</evidence>
<gene>
    <name evidence="3" type="ORF">SLEP1_g21866</name>
</gene>